<sequence>MTPKGKTGNIHGVEVKARARTQEPTVTVTTDTVEGRKAVLLAVEKVYEQHREVIQALANR</sequence>
<dbReference type="Proteomes" id="UP000184693">
    <property type="component" value="Unassembled WGS sequence"/>
</dbReference>
<evidence type="ECO:0000313" key="2">
    <source>
        <dbReference type="EMBL" id="SIO06605.1"/>
    </source>
</evidence>
<accession>A0A1N6GGC2</accession>
<proteinExistence type="predicted"/>
<dbReference type="AlphaFoldDB" id="A0A1N6GGC2"/>
<organism evidence="2 3">
    <name type="scientific">Paraburkholderia phenazinium</name>
    <dbReference type="NCBI Taxonomy" id="60549"/>
    <lineage>
        <taxon>Bacteria</taxon>
        <taxon>Pseudomonadati</taxon>
        <taxon>Pseudomonadota</taxon>
        <taxon>Betaproteobacteria</taxon>
        <taxon>Burkholderiales</taxon>
        <taxon>Burkholderiaceae</taxon>
        <taxon>Paraburkholderia</taxon>
    </lineage>
</organism>
<protein>
    <submittedName>
        <fullName evidence="2">Uncharacterized protein</fullName>
    </submittedName>
</protein>
<reference evidence="2 3" key="1">
    <citation type="submission" date="2016-11" db="EMBL/GenBank/DDBJ databases">
        <authorList>
            <person name="Jaros S."/>
            <person name="Januszkiewicz K."/>
            <person name="Wedrychowicz H."/>
        </authorList>
    </citation>
    <scope>NUCLEOTIDE SEQUENCE [LARGE SCALE GENOMIC DNA]</scope>
    <source>
        <strain evidence="2 3">GAS86</strain>
    </source>
</reference>
<evidence type="ECO:0000313" key="3">
    <source>
        <dbReference type="Proteomes" id="UP000184693"/>
    </source>
</evidence>
<name>A0A1N6GGC2_9BURK</name>
<dbReference type="EMBL" id="FSRM01000001">
    <property type="protein sequence ID" value="SIO06605.1"/>
    <property type="molecule type" value="Genomic_DNA"/>
</dbReference>
<feature type="region of interest" description="Disordered" evidence="1">
    <location>
        <begin position="1"/>
        <end position="29"/>
    </location>
</feature>
<gene>
    <name evidence="2" type="ORF">SAMN05444168_2380</name>
</gene>
<evidence type="ECO:0000256" key="1">
    <source>
        <dbReference type="SAM" id="MobiDB-lite"/>
    </source>
</evidence>